<dbReference type="Gene3D" id="2.60.120.200">
    <property type="match status" value="2"/>
</dbReference>
<gene>
    <name evidence="2" type="ORF">BaRGS_00010350</name>
</gene>
<evidence type="ECO:0000259" key="1">
    <source>
        <dbReference type="PROSITE" id="PS50060"/>
    </source>
</evidence>
<dbReference type="CDD" id="cd06263">
    <property type="entry name" value="MAM"/>
    <property type="match status" value="1"/>
</dbReference>
<sequence>AAFTFTARDTARERDAGDGYIEASNSGSAAVSTGFHTGVLTGGAWCLSVRYQDPAAPSLLALVVLSDGSRAARAFTSQATGSRTWGRGSVTIASDKEFRVSLHVAIAPKSSVALDDFALRRGKCTDTTDVVYLDLLHGQRVHACSFDEPVGTCGWHGESGSASVRWVVKTHNPFFGPQFDHTLGRRSGRHGSFLLRDNWRKPRGSKARITSPTVTLRVVPGCLHFWLYAHGASPGDVSVYLRPEGGSERQVWHANLRGLVGMSWTEVRVRVETLLPFKIVLQSTVYHWFNGVAVDDIHVENTPCA</sequence>
<dbReference type="InterPro" id="IPR013320">
    <property type="entry name" value="ConA-like_dom_sf"/>
</dbReference>
<feature type="domain" description="MAM" evidence="1">
    <location>
        <begin position="46"/>
        <end position="126"/>
    </location>
</feature>
<name>A0ABD0LGM9_9CAEN</name>
<dbReference type="EMBL" id="JACVVK020000051">
    <property type="protein sequence ID" value="KAK7498396.1"/>
    <property type="molecule type" value="Genomic_DNA"/>
</dbReference>
<organism evidence="2 3">
    <name type="scientific">Batillaria attramentaria</name>
    <dbReference type="NCBI Taxonomy" id="370345"/>
    <lineage>
        <taxon>Eukaryota</taxon>
        <taxon>Metazoa</taxon>
        <taxon>Spiralia</taxon>
        <taxon>Lophotrochozoa</taxon>
        <taxon>Mollusca</taxon>
        <taxon>Gastropoda</taxon>
        <taxon>Caenogastropoda</taxon>
        <taxon>Sorbeoconcha</taxon>
        <taxon>Cerithioidea</taxon>
        <taxon>Batillariidae</taxon>
        <taxon>Batillaria</taxon>
    </lineage>
</organism>
<feature type="non-terminal residue" evidence="2">
    <location>
        <position position="1"/>
    </location>
</feature>
<dbReference type="Pfam" id="PF00629">
    <property type="entry name" value="MAM"/>
    <property type="match status" value="1"/>
</dbReference>
<dbReference type="PANTHER" id="PTHR23282">
    <property type="entry name" value="APICAL ENDOSOMAL GLYCOPROTEIN PRECURSOR"/>
    <property type="match status" value="1"/>
</dbReference>
<dbReference type="SMART" id="SM00137">
    <property type="entry name" value="MAM"/>
    <property type="match status" value="1"/>
</dbReference>
<dbReference type="PROSITE" id="PS50060">
    <property type="entry name" value="MAM_2"/>
    <property type="match status" value="2"/>
</dbReference>
<dbReference type="InterPro" id="IPR000998">
    <property type="entry name" value="MAM_dom"/>
</dbReference>
<evidence type="ECO:0000313" key="2">
    <source>
        <dbReference type="EMBL" id="KAK7498396.1"/>
    </source>
</evidence>
<dbReference type="InterPro" id="IPR051560">
    <property type="entry name" value="MAM_domain-containing"/>
</dbReference>
<protein>
    <recommendedName>
        <fullName evidence="1">MAM domain-containing protein</fullName>
    </recommendedName>
</protein>
<feature type="domain" description="MAM" evidence="1">
    <location>
        <begin position="142"/>
        <end position="305"/>
    </location>
</feature>
<dbReference type="AlphaFoldDB" id="A0ABD0LGM9"/>
<evidence type="ECO:0000313" key="3">
    <source>
        <dbReference type="Proteomes" id="UP001519460"/>
    </source>
</evidence>
<dbReference type="Proteomes" id="UP001519460">
    <property type="component" value="Unassembled WGS sequence"/>
</dbReference>
<comment type="caution">
    <text evidence="2">The sequence shown here is derived from an EMBL/GenBank/DDBJ whole genome shotgun (WGS) entry which is preliminary data.</text>
</comment>
<keyword evidence="3" id="KW-1185">Reference proteome</keyword>
<reference evidence="2 3" key="1">
    <citation type="journal article" date="2023" name="Sci. Data">
        <title>Genome assembly of the Korean intertidal mud-creeper Batillaria attramentaria.</title>
        <authorList>
            <person name="Patra A.K."/>
            <person name="Ho P.T."/>
            <person name="Jun S."/>
            <person name="Lee S.J."/>
            <person name="Kim Y."/>
            <person name="Won Y.J."/>
        </authorList>
    </citation>
    <scope>NUCLEOTIDE SEQUENCE [LARGE SCALE GENOMIC DNA]</scope>
    <source>
        <strain evidence="2">Wonlab-2016</strain>
    </source>
</reference>
<dbReference type="PANTHER" id="PTHR23282:SF101">
    <property type="entry name" value="MAM DOMAIN-CONTAINING PROTEIN"/>
    <property type="match status" value="1"/>
</dbReference>
<accession>A0ABD0LGM9</accession>
<dbReference type="SUPFAM" id="SSF49899">
    <property type="entry name" value="Concanavalin A-like lectins/glucanases"/>
    <property type="match status" value="1"/>
</dbReference>
<proteinExistence type="predicted"/>